<sequence>MTIRRGIAIVATLCCWIGVCPMRLNAAGLGGSVACASTPVAAVLAARDGIVRTGLSGKGFAVQEVRWDPLLRQSWAVVRSCDHADWPLLVMRTNLPASPRMVITDLSSTGRGDAGMPIVRAGDLVRLWRIDEHAHLELMATAEENGAVGARVRVRLVAPKDGDAQWVQPVQYLAGVVRGPADVELEP</sequence>
<evidence type="ECO:0008006" key="3">
    <source>
        <dbReference type="Google" id="ProtNLM"/>
    </source>
</evidence>
<comment type="caution">
    <text evidence="1">The sequence shown here is derived from an EMBL/GenBank/DDBJ whole genome shotgun (WGS) entry which is preliminary data.</text>
</comment>
<accession>A0A7Y9TH39</accession>
<proteinExistence type="predicted"/>
<dbReference type="Proteomes" id="UP000589520">
    <property type="component" value="Unassembled WGS sequence"/>
</dbReference>
<name>A0A7Y9TH39_9BACT</name>
<evidence type="ECO:0000313" key="2">
    <source>
        <dbReference type="Proteomes" id="UP000589520"/>
    </source>
</evidence>
<dbReference type="AlphaFoldDB" id="A0A7Y9TH39"/>
<gene>
    <name evidence="1" type="ORF">HDF17_002474</name>
</gene>
<reference evidence="1 2" key="1">
    <citation type="submission" date="2020-07" db="EMBL/GenBank/DDBJ databases">
        <title>Genomic Encyclopedia of Type Strains, Phase IV (KMG-V): Genome sequencing to study the core and pangenomes of soil and plant-associated prokaryotes.</title>
        <authorList>
            <person name="Whitman W."/>
        </authorList>
    </citation>
    <scope>NUCLEOTIDE SEQUENCE [LARGE SCALE GENOMIC DNA]</scope>
    <source>
        <strain evidence="1 2">X4EP2</strain>
    </source>
</reference>
<dbReference type="PROSITE" id="PS51257">
    <property type="entry name" value="PROKAR_LIPOPROTEIN"/>
    <property type="match status" value="1"/>
</dbReference>
<evidence type="ECO:0000313" key="1">
    <source>
        <dbReference type="EMBL" id="NYF80154.1"/>
    </source>
</evidence>
<keyword evidence="2" id="KW-1185">Reference proteome</keyword>
<organism evidence="1 2">
    <name type="scientific">Granulicella arctica</name>
    <dbReference type="NCBI Taxonomy" id="940613"/>
    <lineage>
        <taxon>Bacteria</taxon>
        <taxon>Pseudomonadati</taxon>
        <taxon>Acidobacteriota</taxon>
        <taxon>Terriglobia</taxon>
        <taxon>Terriglobales</taxon>
        <taxon>Acidobacteriaceae</taxon>
        <taxon>Granulicella</taxon>
    </lineage>
</organism>
<dbReference type="RefSeq" id="WP_179491331.1">
    <property type="nucleotide sequence ID" value="NZ_JACCCW010000002.1"/>
</dbReference>
<dbReference type="EMBL" id="JACCCW010000002">
    <property type="protein sequence ID" value="NYF80154.1"/>
    <property type="molecule type" value="Genomic_DNA"/>
</dbReference>
<protein>
    <recommendedName>
        <fullName evidence="3">Flagella basal body P-ring formation protein FlgA C-terminal domain-containing protein</fullName>
    </recommendedName>
</protein>